<organism evidence="1 2">
    <name type="scientific">Gossypium arboreum</name>
    <name type="common">Tree cotton</name>
    <name type="synonym">Gossypium nanking</name>
    <dbReference type="NCBI Taxonomy" id="29729"/>
    <lineage>
        <taxon>Eukaryota</taxon>
        <taxon>Viridiplantae</taxon>
        <taxon>Streptophyta</taxon>
        <taxon>Embryophyta</taxon>
        <taxon>Tracheophyta</taxon>
        <taxon>Spermatophyta</taxon>
        <taxon>Magnoliopsida</taxon>
        <taxon>eudicotyledons</taxon>
        <taxon>Gunneridae</taxon>
        <taxon>Pentapetalae</taxon>
        <taxon>rosids</taxon>
        <taxon>malvids</taxon>
        <taxon>Malvales</taxon>
        <taxon>Malvaceae</taxon>
        <taxon>Malvoideae</taxon>
        <taxon>Gossypium</taxon>
    </lineage>
</organism>
<accession>A0ABR0PGC4</accession>
<dbReference type="EMBL" id="JARKNE010000007">
    <property type="protein sequence ID" value="KAK5820339.1"/>
    <property type="molecule type" value="Genomic_DNA"/>
</dbReference>
<gene>
    <name evidence="1" type="ORF">PVK06_025386</name>
</gene>
<evidence type="ECO:0000313" key="1">
    <source>
        <dbReference type="EMBL" id="KAK5820339.1"/>
    </source>
</evidence>
<proteinExistence type="predicted"/>
<name>A0ABR0PGC4_GOSAR</name>
<dbReference type="Proteomes" id="UP001358586">
    <property type="component" value="Chromosome 7"/>
</dbReference>
<sequence length="132" mass="15554">MVKLIREILARGGIILAGFISTNGIWLCRKILKLRDISLSVFGVESISNIWEQIRRRREKVKWDKQKVLKLGCIHRCGGNWDHWLRWALTRLKGKSLLTLILKLAWNAFVHLIWAERNRRQFTSQQITAFFG</sequence>
<protein>
    <submittedName>
        <fullName evidence="1">Uncharacterized protein</fullName>
    </submittedName>
</protein>
<comment type="caution">
    <text evidence="1">The sequence shown here is derived from an EMBL/GenBank/DDBJ whole genome shotgun (WGS) entry which is preliminary data.</text>
</comment>
<keyword evidence="2" id="KW-1185">Reference proteome</keyword>
<reference evidence="1 2" key="1">
    <citation type="submission" date="2023-03" db="EMBL/GenBank/DDBJ databases">
        <title>WGS of Gossypium arboreum.</title>
        <authorList>
            <person name="Yu D."/>
        </authorList>
    </citation>
    <scope>NUCLEOTIDE SEQUENCE [LARGE SCALE GENOMIC DNA]</scope>
    <source>
        <tissue evidence="1">Leaf</tissue>
    </source>
</reference>
<evidence type="ECO:0000313" key="2">
    <source>
        <dbReference type="Proteomes" id="UP001358586"/>
    </source>
</evidence>